<dbReference type="InterPro" id="IPR011009">
    <property type="entry name" value="Kinase-like_dom_sf"/>
</dbReference>
<dbReference type="GO" id="GO:0031179">
    <property type="term" value="P:peptide modification"/>
    <property type="evidence" value="ECO:0007669"/>
    <property type="project" value="InterPro"/>
</dbReference>
<evidence type="ECO:0000259" key="2">
    <source>
        <dbReference type="PROSITE" id="PS50011"/>
    </source>
</evidence>
<feature type="transmembrane region" description="Helical" evidence="1">
    <location>
        <begin position="771"/>
        <end position="791"/>
    </location>
</feature>
<keyword evidence="1" id="KW-0812">Transmembrane</keyword>
<sequence>MYNPVYKLKINCLSNSYKVNFDKQWIYLTSKENTIPTIGWKIHISASPVDFWKIVERVSKIVIEKKDTFKIPIDYHAMLALTTGGTKLEAQGKMITIYPSDQSFANLKDYAEKLSVDLKENKYPIVRWDYRFKDTNVFFRYGAFLAEYLPDSMGYLKPAINYEGKKVLDYRKNLLKTAIPTFLKPPLNEKERITLKLEKLGFEKIKHINTTSKGNTFVAFYKNKKVFIKQAYANELIDKLGRSAADRLKNEYYYLKKIYNIINSVKPILLKEYTNESILVEEFVYGFSLSEYFRTGKYYDADRNQRNIFIVKIIDHLLSDIKKLHNNGIIFRDVSPSNIIVNNDIPILIDYELANQFSNLKAYDGATPGFFSIREKGIRRWSTQRDVYGLGALIFYLTTTVKPIYQEDLISSKKQREKLEKIAIAINEKNSRILQLSFLGIEMMYHCEKELSYFIKKFYLIKNFTLNMPLNEPIISNTINLNLKAYLKERAKKIVITNNKVTNRIDVLRKTQIISLDGGLVADLMLLKNQAYSNKKYSYNKMTKLLNTINYAYDYIPHYNVHNLITGDVGLLYCIDWYNKFYSNIKYSDLREKIIVSLENTDFEEYYTSFLYGNCGIGYMLCKAYHLSKDKRLLKIINTLINTVYKRIEVRDGKIIDINAGNANYKLNNKILDLGYGSVGVGIFFCEYLKIMDNKKILKITDMIYEQINMKKNYKNGYIYWRMSNFDNHHYPLLFSGTAGIGVFLISYKRLTKKHINNIDNILGLINHTLLNLNIVFTANLLQGAAGILFFSKYYEKGKELESKYRKIIYAMSSKKGAYRYWTDPSRYNRIDDSFLTGTPGIYYVLTMSKERGLRE</sequence>
<dbReference type="GO" id="GO:0004672">
    <property type="term" value="F:protein kinase activity"/>
    <property type="evidence" value="ECO:0007669"/>
    <property type="project" value="InterPro"/>
</dbReference>
<protein>
    <recommendedName>
        <fullName evidence="2">Protein kinase domain-containing protein</fullName>
    </recommendedName>
</protein>
<dbReference type="EMBL" id="CP047409">
    <property type="protein sequence ID" value="QLL68915.1"/>
    <property type="molecule type" value="Genomic_DNA"/>
</dbReference>
<keyword evidence="1" id="KW-1133">Transmembrane helix</keyword>
<reference evidence="3 4" key="1">
    <citation type="submission" date="2020-01" db="EMBL/GenBank/DDBJ databases">
        <title>Complete and circular genome sequences of six lactobacillus isolates from horses.</title>
        <authorList>
            <person name="Hassan H.M."/>
        </authorList>
    </citation>
    <scope>NUCLEOTIDE SEQUENCE [LARGE SCALE GENOMIC DNA]</scope>
    <source>
        <strain evidence="3 4">3DG</strain>
    </source>
</reference>
<dbReference type="SUPFAM" id="SSF56112">
    <property type="entry name" value="Protein kinase-like (PK-like)"/>
    <property type="match status" value="1"/>
</dbReference>
<dbReference type="SUPFAM" id="SSF158745">
    <property type="entry name" value="LanC-like"/>
    <property type="match status" value="1"/>
</dbReference>
<feature type="transmembrane region" description="Helical" evidence="1">
    <location>
        <begin position="731"/>
        <end position="751"/>
    </location>
</feature>
<dbReference type="InterPro" id="IPR000719">
    <property type="entry name" value="Prot_kinase_dom"/>
</dbReference>
<dbReference type="PANTHER" id="PTHR44167:SF24">
    <property type="entry name" value="SERINE_THREONINE-PROTEIN KINASE CHK2"/>
    <property type="match status" value="1"/>
</dbReference>
<feature type="domain" description="Protein kinase" evidence="2">
    <location>
        <begin position="202"/>
        <end position="487"/>
    </location>
</feature>
<accession>A0A9X7U366</accession>
<dbReference type="InterPro" id="IPR007822">
    <property type="entry name" value="LANC-like"/>
</dbReference>
<evidence type="ECO:0000313" key="3">
    <source>
        <dbReference type="EMBL" id="QLL68915.1"/>
    </source>
</evidence>
<dbReference type="Gene3D" id="1.10.510.10">
    <property type="entry name" value="Transferase(Phosphotransferase) domain 1"/>
    <property type="match status" value="1"/>
</dbReference>
<organism evidence="3 4">
    <name type="scientific">Lactobacillus johnsonii</name>
    <dbReference type="NCBI Taxonomy" id="33959"/>
    <lineage>
        <taxon>Bacteria</taxon>
        <taxon>Bacillati</taxon>
        <taxon>Bacillota</taxon>
        <taxon>Bacilli</taxon>
        <taxon>Lactobacillales</taxon>
        <taxon>Lactobacillaceae</taxon>
        <taxon>Lactobacillus</taxon>
    </lineage>
</organism>
<evidence type="ECO:0000313" key="4">
    <source>
        <dbReference type="Proteomes" id="UP000510788"/>
    </source>
</evidence>
<dbReference type="RefSeq" id="WP_180873268.1">
    <property type="nucleotide sequence ID" value="NZ_CP047409.1"/>
</dbReference>
<dbReference type="AlphaFoldDB" id="A0A9X7U366"/>
<dbReference type="Gene3D" id="1.50.10.20">
    <property type="match status" value="1"/>
</dbReference>
<proteinExistence type="predicted"/>
<name>A0A9X7U366_LACJH</name>
<dbReference type="InterPro" id="IPR057929">
    <property type="entry name" value="RamC_N"/>
</dbReference>
<dbReference type="Pfam" id="PF25816">
    <property type="entry name" value="RamC_N"/>
    <property type="match status" value="1"/>
</dbReference>
<dbReference type="GO" id="GO:0005524">
    <property type="term" value="F:ATP binding"/>
    <property type="evidence" value="ECO:0007669"/>
    <property type="project" value="InterPro"/>
</dbReference>
<dbReference type="PANTHER" id="PTHR44167">
    <property type="entry name" value="OVARIAN-SPECIFIC SERINE/THREONINE-PROTEIN KINASE LOK-RELATED"/>
    <property type="match status" value="1"/>
</dbReference>
<dbReference type="PROSITE" id="PS50011">
    <property type="entry name" value="PROTEIN_KINASE_DOM"/>
    <property type="match status" value="1"/>
</dbReference>
<dbReference type="SMART" id="SM00220">
    <property type="entry name" value="S_TKc"/>
    <property type="match status" value="1"/>
</dbReference>
<dbReference type="Pfam" id="PF00069">
    <property type="entry name" value="Pkinase"/>
    <property type="match status" value="1"/>
</dbReference>
<keyword evidence="1" id="KW-0472">Membrane</keyword>
<evidence type="ECO:0000256" key="1">
    <source>
        <dbReference type="SAM" id="Phobius"/>
    </source>
</evidence>
<dbReference type="Proteomes" id="UP000510788">
    <property type="component" value="Chromosome"/>
</dbReference>
<dbReference type="Pfam" id="PF05147">
    <property type="entry name" value="LANC_like"/>
    <property type="match status" value="1"/>
</dbReference>
<gene>
    <name evidence="3" type="ORF">GTO82_09030</name>
</gene>